<gene>
    <name evidence="5" type="ORF">REIFOR_00051</name>
</gene>
<reference evidence="5 6" key="1">
    <citation type="journal article" date="2017" name="Environ. Microbiol.">
        <title>Genomic and physiological analyses of 'Reinekea forsetii' reveal a versatile opportunistic lifestyle during spring algae blooms.</title>
        <authorList>
            <person name="Avci B."/>
            <person name="Hahnke R.L."/>
            <person name="Chafee M."/>
            <person name="Fischer T."/>
            <person name="Gruber-Vodicka H."/>
            <person name="Tegetmeyer H.E."/>
            <person name="Harder J."/>
            <person name="Fuchs B.M."/>
            <person name="Amann R.I."/>
            <person name="Teeling H."/>
        </authorList>
    </citation>
    <scope>NUCLEOTIDE SEQUENCE [LARGE SCALE GENOMIC DNA]</scope>
    <source>
        <strain evidence="5 6">Hel1_31_D35</strain>
    </source>
</reference>
<evidence type="ECO:0000259" key="4">
    <source>
        <dbReference type="Pfam" id="PF22725"/>
    </source>
</evidence>
<dbReference type="SUPFAM" id="SSF55347">
    <property type="entry name" value="Glyceraldehyde-3-phosphate dehydrogenase-like, C-terminal domain"/>
    <property type="match status" value="1"/>
</dbReference>
<dbReference type="GO" id="GO:0016491">
    <property type="term" value="F:oxidoreductase activity"/>
    <property type="evidence" value="ECO:0007669"/>
    <property type="project" value="UniProtKB-KW"/>
</dbReference>
<dbReference type="Gene3D" id="3.40.50.720">
    <property type="entry name" value="NAD(P)-binding Rossmann-like Domain"/>
    <property type="match status" value="1"/>
</dbReference>
<dbReference type="Pfam" id="PF22725">
    <property type="entry name" value="GFO_IDH_MocA_C3"/>
    <property type="match status" value="1"/>
</dbReference>
<dbReference type="GO" id="GO:0016787">
    <property type="term" value="F:hydrolase activity"/>
    <property type="evidence" value="ECO:0007669"/>
    <property type="project" value="UniProtKB-KW"/>
</dbReference>
<feature type="domain" description="GFO/IDH/MocA-like oxidoreductase" evidence="4">
    <location>
        <begin position="150"/>
        <end position="267"/>
    </location>
</feature>
<keyword evidence="6" id="KW-1185">Reference proteome</keyword>
<proteinExistence type="inferred from homology"/>
<evidence type="ECO:0000256" key="1">
    <source>
        <dbReference type="ARBA" id="ARBA00010928"/>
    </source>
</evidence>
<dbReference type="KEGG" id="rfo:REIFOR_00051"/>
<keyword evidence="5" id="KW-0378">Hydrolase</keyword>
<dbReference type="Gene3D" id="3.30.360.10">
    <property type="entry name" value="Dihydrodipicolinate Reductase, domain 2"/>
    <property type="match status" value="1"/>
</dbReference>
<protein>
    <submittedName>
        <fullName evidence="5">Putative oxidoreductase / glycoside hydrolase family</fullName>
    </submittedName>
</protein>
<dbReference type="InterPro" id="IPR000683">
    <property type="entry name" value="Gfo/Idh/MocA-like_OxRdtase_N"/>
</dbReference>
<name>A0A2K8KM59_9GAMM</name>
<dbReference type="InterPro" id="IPR050984">
    <property type="entry name" value="Gfo/Idh/MocA_domain"/>
</dbReference>
<organism evidence="5 6">
    <name type="scientific">Reinekea forsetii</name>
    <dbReference type="NCBI Taxonomy" id="1336806"/>
    <lineage>
        <taxon>Bacteria</taxon>
        <taxon>Pseudomonadati</taxon>
        <taxon>Pseudomonadota</taxon>
        <taxon>Gammaproteobacteria</taxon>
        <taxon>Oceanospirillales</taxon>
        <taxon>Saccharospirillaceae</taxon>
        <taxon>Reinekea</taxon>
    </lineage>
</organism>
<dbReference type="EMBL" id="CP011797">
    <property type="protein sequence ID" value="ATX75229.1"/>
    <property type="molecule type" value="Genomic_DNA"/>
</dbReference>
<feature type="domain" description="Gfo/Idh/MocA-like oxidoreductase N-terminal" evidence="3">
    <location>
        <begin position="23"/>
        <end position="138"/>
    </location>
</feature>
<dbReference type="GO" id="GO:0000166">
    <property type="term" value="F:nucleotide binding"/>
    <property type="evidence" value="ECO:0007669"/>
    <property type="project" value="InterPro"/>
</dbReference>
<evidence type="ECO:0000256" key="2">
    <source>
        <dbReference type="ARBA" id="ARBA00023002"/>
    </source>
</evidence>
<dbReference type="PANTHER" id="PTHR22604:SF105">
    <property type="entry name" value="TRANS-1,2-DIHYDROBENZENE-1,2-DIOL DEHYDROGENASE"/>
    <property type="match status" value="1"/>
</dbReference>
<dbReference type="Pfam" id="PF01408">
    <property type="entry name" value="GFO_IDH_MocA"/>
    <property type="match status" value="1"/>
</dbReference>
<dbReference type="SUPFAM" id="SSF51735">
    <property type="entry name" value="NAD(P)-binding Rossmann-fold domains"/>
    <property type="match status" value="1"/>
</dbReference>
<dbReference type="InterPro" id="IPR036291">
    <property type="entry name" value="NAD(P)-bd_dom_sf"/>
</dbReference>
<evidence type="ECO:0000259" key="3">
    <source>
        <dbReference type="Pfam" id="PF01408"/>
    </source>
</evidence>
<evidence type="ECO:0000313" key="5">
    <source>
        <dbReference type="EMBL" id="ATX75229.1"/>
    </source>
</evidence>
<sequence>MTDPFTNGCQSQVSPAGVRNTMLRWAVIGTGNMAGQFLQDVAQIVNGRFSAVYSHSLVRAQAFAETHALTAAYDDYEQLLADPKIDAVYIASTHPHHAPQAIAALNAGKHVLVEKPMALSEAEAAAVFAAAERNQRFCAEALWTKFNPLYQSLHRQVAAGRIGTVQHLSASFGFAHDMSQVHHRLLDPAQAGGALLDIGLYPIMLALSVFGYPDQTQARVVLGPTGVDIAADLLLSYADGKTAHLAYRLDAHLPTKACISGSKGWVELETPWFACNALQWGETGKPVTSEYGVLLNRGWGNQFERVNDAIGLGHLAVVEHSWADSVQLARYLEWLRKTWGPSYPFER</sequence>
<evidence type="ECO:0000313" key="6">
    <source>
        <dbReference type="Proteomes" id="UP000229757"/>
    </source>
</evidence>
<dbReference type="PANTHER" id="PTHR22604">
    <property type="entry name" value="OXIDOREDUCTASES"/>
    <property type="match status" value="1"/>
</dbReference>
<keyword evidence="2" id="KW-0560">Oxidoreductase</keyword>
<comment type="similarity">
    <text evidence="1">Belongs to the Gfo/Idh/MocA family.</text>
</comment>
<dbReference type="Proteomes" id="UP000229757">
    <property type="component" value="Chromosome"/>
</dbReference>
<dbReference type="InterPro" id="IPR055170">
    <property type="entry name" value="GFO_IDH_MocA-like_dom"/>
</dbReference>
<accession>A0A2K8KM59</accession>
<dbReference type="AlphaFoldDB" id="A0A2K8KM59"/>